<organism evidence="7 8">
    <name type="scientific">Ajellomyces capsulatus (strain H88)</name>
    <name type="common">Darling's disease fungus</name>
    <name type="synonym">Histoplasma capsulatum</name>
    <dbReference type="NCBI Taxonomy" id="544711"/>
    <lineage>
        <taxon>Eukaryota</taxon>
        <taxon>Fungi</taxon>
        <taxon>Dikarya</taxon>
        <taxon>Ascomycota</taxon>
        <taxon>Pezizomycotina</taxon>
        <taxon>Eurotiomycetes</taxon>
        <taxon>Eurotiomycetidae</taxon>
        <taxon>Onygenales</taxon>
        <taxon>Ajellomycetaceae</taxon>
        <taxon>Histoplasma</taxon>
    </lineage>
</organism>
<dbReference type="GO" id="GO:0000981">
    <property type="term" value="F:DNA-binding transcription factor activity, RNA polymerase II-specific"/>
    <property type="evidence" value="ECO:0007669"/>
    <property type="project" value="InterPro"/>
</dbReference>
<evidence type="ECO:0000256" key="1">
    <source>
        <dbReference type="ARBA" id="ARBA00023015"/>
    </source>
</evidence>
<feature type="region of interest" description="Disordered" evidence="5">
    <location>
        <begin position="645"/>
        <end position="729"/>
    </location>
</feature>
<protein>
    <submittedName>
        <fullName evidence="7">C6 zinc finger domain-containing protein</fullName>
    </submittedName>
</protein>
<accession>A0A8A1LKY5</accession>
<dbReference type="VEuPathDB" id="FungiDB:I7I53_00974"/>
<evidence type="ECO:0000313" key="8">
    <source>
        <dbReference type="Proteomes" id="UP000663419"/>
    </source>
</evidence>
<keyword evidence="1" id="KW-0805">Transcription regulation</keyword>
<dbReference type="PROSITE" id="PS50048">
    <property type="entry name" value="ZN2_CY6_FUNGAL_2"/>
    <property type="match status" value="1"/>
</dbReference>
<dbReference type="GO" id="GO:0000976">
    <property type="term" value="F:transcription cis-regulatory region binding"/>
    <property type="evidence" value="ECO:0007669"/>
    <property type="project" value="TreeGrafter"/>
</dbReference>
<gene>
    <name evidence="7" type="ORF">I7I53_00974</name>
</gene>
<feature type="compositionally biased region" description="Low complexity" evidence="5">
    <location>
        <begin position="647"/>
        <end position="660"/>
    </location>
</feature>
<dbReference type="PROSITE" id="PS00463">
    <property type="entry name" value="ZN2_CY6_FUNGAL_1"/>
    <property type="match status" value="1"/>
</dbReference>
<dbReference type="InterPro" id="IPR001138">
    <property type="entry name" value="Zn2Cys6_DnaBD"/>
</dbReference>
<dbReference type="InterPro" id="IPR036864">
    <property type="entry name" value="Zn2-C6_fun-type_DNA-bd_sf"/>
</dbReference>
<reference evidence="7" key="1">
    <citation type="submission" date="2021-01" db="EMBL/GenBank/DDBJ databases">
        <title>Chromosome-level genome assembly of a human fungal pathogen reveals clustering of transcriptionally co-regulated genes.</title>
        <authorList>
            <person name="Voorhies M."/>
            <person name="Cohen S."/>
            <person name="Shea T.P."/>
            <person name="Petrus S."/>
            <person name="Munoz J.F."/>
            <person name="Poplawski S."/>
            <person name="Goldman W.E."/>
            <person name="Michael T."/>
            <person name="Cuomo C.A."/>
            <person name="Sil A."/>
            <person name="Beyhan S."/>
        </authorList>
    </citation>
    <scope>NUCLEOTIDE SEQUENCE</scope>
    <source>
        <strain evidence="7">H88</strain>
    </source>
</reference>
<dbReference type="Proteomes" id="UP000663419">
    <property type="component" value="Chromosome 3"/>
</dbReference>
<evidence type="ECO:0000256" key="3">
    <source>
        <dbReference type="ARBA" id="ARBA00023163"/>
    </source>
</evidence>
<feature type="region of interest" description="Disordered" evidence="5">
    <location>
        <begin position="175"/>
        <end position="229"/>
    </location>
</feature>
<sequence>MAPTVDENLLPPSEFEVPLMNLAAPAAVVAAPDNYPLNGDSYPKATKATINFNTQTQQKKLKNTIAGDRTSPAPVNAPPRTTNISGQTNTQKPKRVRTGCLTCRERHLKCDETLPRCQNCQKSDRLCKRGVRLNFIDTHVAAPPYAAPFAHDWQVNFQDESRQIASEYRGGFERYPRVKKDTPPREPTADLPSYDFPDIMGGPSLSHQSIPDATPLLSHYPESQQPDISEPVFEHTPRAHHHTGPAFSDHALRNSPFNSPRCHLIPSGSIQHCLESPEEVLLMQVFVEEIGLWMDSMDSIKHFSHILPYHALGEPMLLNAFMACGARHLFLVNPSYSEDKALYYYNTSTRDLLSCLQDPNRDTVLCATTAVALNVYEIMCENAMQRMNHIAGARALIKECQWDATSIGIGGACFWLNVAMELLSCLHFNWTMAWDPDTWDINMNMSPPENNITGNEELWTHRMVYICAKIANFRSTIPHFRNPDPTAHDMRLNERIQEWNTYKEWCDEWARCVPRSMMPLGYVQPWQTRSKSSFPEVWLIQRTAIVGRLFYHTACCLLAGIHPTETENMTAMQQSHAHDICGIVAHVKDRGVASVSIRCLAIAAECLTNRLAQEEVLRIFEKIVKETGWQVDFLRIELMEKWGWRQNDNNDNNNDTINIHNNDDDDNDNDNNSSLPQQHGQQPPTVSTTPGPSVPPSLLPSSLLNPGSSNPDTSGRSPIPSRPRMPQGIVNPLMATADFSYENHPYQSHYVAPHSHNQMEYSHYESY</sequence>
<dbReference type="Pfam" id="PF00172">
    <property type="entry name" value="Zn_clus"/>
    <property type="match status" value="1"/>
</dbReference>
<feature type="compositionally biased region" description="Low complexity" evidence="5">
    <location>
        <begin position="699"/>
        <end position="711"/>
    </location>
</feature>
<keyword evidence="4" id="KW-0539">Nucleus</keyword>
<dbReference type="PANTHER" id="PTHR37534">
    <property type="entry name" value="TRANSCRIPTIONAL ACTIVATOR PROTEIN UGA3"/>
    <property type="match status" value="1"/>
</dbReference>
<feature type="compositionally biased region" description="Polar residues" evidence="5">
    <location>
        <begin position="673"/>
        <end position="682"/>
    </location>
</feature>
<name>A0A8A1LKY5_AJEC8</name>
<dbReference type="AlphaFoldDB" id="A0A8A1LKY5"/>
<evidence type="ECO:0000256" key="5">
    <source>
        <dbReference type="SAM" id="MobiDB-lite"/>
    </source>
</evidence>
<evidence type="ECO:0000313" key="7">
    <source>
        <dbReference type="EMBL" id="QSS53655.1"/>
    </source>
</evidence>
<dbReference type="EMBL" id="CP069104">
    <property type="protein sequence ID" value="QSS53655.1"/>
    <property type="molecule type" value="Genomic_DNA"/>
</dbReference>
<dbReference type="GO" id="GO:0005634">
    <property type="term" value="C:nucleus"/>
    <property type="evidence" value="ECO:0007669"/>
    <property type="project" value="TreeGrafter"/>
</dbReference>
<dbReference type="PANTHER" id="PTHR37534:SF40">
    <property type="entry name" value="ZN(2)-C6 FUNGAL-TYPE DOMAIN-CONTAINING PROTEIN"/>
    <property type="match status" value="1"/>
</dbReference>
<evidence type="ECO:0000259" key="6">
    <source>
        <dbReference type="PROSITE" id="PS50048"/>
    </source>
</evidence>
<dbReference type="GO" id="GO:0045944">
    <property type="term" value="P:positive regulation of transcription by RNA polymerase II"/>
    <property type="evidence" value="ECO:0007669"/>
    <property type="project" value="TreeGrafter"/>
</dbReference>
<dbReference type="Gene3D" id="4.10.240.10">
    <property type="entry name" value="Zn(2)-C6 fungal-type DNA-binding domain"/>
    <property type="match status" value="1"/>
</dbReference>
<dbReference type="SUPFAM" id="SSF57701">
    <property type="entry name" value="Zn2/Cys6 DNA-binding domain"/>
    <property type="match status" value="1"/>
</dbReference>
<evidence type="ECO:0000256" key="2">
    <source>
        <dbReference type="ARBA" id="ARBA00023125"/>
    </source>
</evidence>
<dbReference type="CDD" id="cd00067">
    <property type="entry name" value="GAL4"/>
    <property type="match status" value="1"/>
</dbReference>
<proteinExistence type="predicted"/>
<dbReference type="SMART" id="SM00066">
    <property type="entry name" value="GAL4"/>
    <property type="match status" value="1"/>
</dbReference>
<feature type="compositionally biased region" description="Polar residues" evidence="5">
    <location>
        <begin position="79"/>
        <end position="91"/>
    </location>
</feature>
<feature type="compositionally biased region" description="Basic and acidic residues" evidence="5">
    <location>
        <begin position="175"/>
        <end position="188"/>
    </location>
</feature>
<dbReference type="GO" id="GO:0008270">
    <property type="term" value="F:zinc ion binding"/>
    <property type="evidence" value="ECO:0007669"/>
    <property type="project" value="InterPro"/>
</dbReference>
<keyword evidence="2" id="KW-0238">DNA-binding</keyword>
<feature type="region of interest" description="Disordered" evidence="5">
    <location>
        <begin position="66"/>
        <end position="91"/>
    </location>
</feature>
<feature type="domain" description="Zn(2)-C6 fungal-type" evidence="6">
    <location>
        <begin position="99"/>
        <end position="129"/>
    </location>
</feature>
<keyword evidence="3" id="KW-0804">Transcription</keyword>
<evidence type="ECO:0000256" key="4">
    <source>
        <dbReference type="ARBA" id="ARBA00023242"/>
    </source>
</evidence>